<protein>
    <submittedName>
        <fullName evidence="1">Uncharacterized protein</fullName>
    </submittedName>
</protein>
<evidence type="ECO:0000313" key="1">
    <source>
        <dbReference type="EMBL" id="VDM66052.1"/>
    </source>
</evidence>
<organism evidence="1 2">
    <name type="scientific">Strongylus vulgaris</name>
    <name type="common">Blood worm</name>
    <dbReference type="NCBI Taxonomy" id="40348"/>
    <lineage>
        <taxon>Eukaryota</taxon>
        <taxon>Metazoa</taxon>
        <taxon>Ecdysozoa</taxon>
        <taxon>Nematoda</taxon>
        <taxon>Chromadorea</taxon>
        <taxon>Rhabditida</taxon>
        <taxon>Rhabditina</taxon>
        <taxon>Rhabditomorpha</taxon>
        <taxon>Strongyloidea</taxon>
        <taxon>Strongylidae</taxon>
        <taxon>Strongylus</taxon>
    </lineage>
</organism>
<keyword evidence="2" id="KW-1185">Reference proteome</keyword>
<dbReference type="EMBL" id="UYYB01001954">
    <property type="protein sequence ID" value="VDM66052.1"/>
    <property type="molecule type" value="Genomic_DNA"/>
</dbReference>
<dbReference type="OrthoDB" id="10475498at2759"/>
<reference evidence="1 2" key="1">
    <citation type="submission" date="2018-11" db="EMBL/GenBank/DDBJ databases">
        <authorList>
            <consortium name="Pathogen Informatics"/>
        </authorList>
    </citation>
    <scope>NUCLEOTIDE SEQUENCE [LARGE SCALE GENOMIC DNA]</scope>
</reference>
<proteinExistence type="predicted"/>
<name>A0A3P7KDT9_STRVU</name>
<evidence type="ECO:0000313" key="2">
    <source>
        <dbReference type="Proteomes" id="UP000270094"/>
    </source>
</evidence>
<accession>A0A3P7KDT9</accession>
<sequence>MFFFKTVLAPTNVINVHPRSEQESVKSVECIEEQCSNDEEWEMKLFERVKQDPTVPAHFKATFAILVANNRNLREEKAFLHARLGLG</sequence>
<dbReference type="Proteomes" id="UP000270094">
    <property type="component" value="Unassembled WGS sequence"/>
</dbReference>
<dbReference type="AlphaFoldDB" id="A0A3P7KDT9"/>
<gene>
    <name evidence="1" type="ORF">SVUK_LOCUS1050</name>
</gene>